<dbReference type="EMBL" id="CM043785">
    <property type="protein sequence ID" value="KAI4832154.1"/>
    <property type="molecule type" value="Genomic_DNA"/>
</dbReference>
<evidence type="ECO:0000313" key="2">
    <source>
        <dbReference type="Proteomes" id="UP001057452"/>
    </source>
</evidence>
<comment type="caution">
    <text evidence="1">The sequence shown here is derived from an EMBL/GenBank/DDBJ whole genome shotgun (WGS) entry which is preliminary data.</text>
</comment>
<organism evidence="1 2">
    <name type="scientific">Chaenocephalus aceratus</name>
    <name type="common">Blackfin icefish</name>
    <name type="synonym">Chaenichthys aceratus</name>
    <dbReference type="NCBI Taxonomy" id="36190"/>
    <lineage>
        <taxon>Eukaryota</taxon>
        <taxon>Metazoa</taxon>
        <taxon>Chordata</taxon>
        <taxon>Craniata</taxon>
        <taxon>Vertebrata</taxon>
        <taxon>Euteleostomi</taxon>
        <taxon>Actinopterygii</taxon>
        <taxon>Neopterygii</taxon>
        <taxon>Teleostei</taxon>
        <taxon>Neoteleostei</taxon>
        <taxon>Acanthomorphata</taxon>
        <taxon>Eupercaria</taxon>
        <taxon>Perciformes</taxon>
        <taxon>Notothenioidei</taxon>
        <taxon>Channichthyidae</taxon>
        <taxon>Chaenocephalus</taxon>
    </lineage>
</organism>
<keyword evidence="2" id="KW-1185">Reference proteome</keyword>
<proteinExistence type="predicted"/>
<sequence>MELTANTMNADLKDSCEKMDLCQVETKEKIIVKEEYESEEDEEEEECVLNPAEISRQVMLLDLELDELEESMGEISKLAQKQTRWAVRSFTCWLESQGLQVDLATVHKTELNTLLRRYYGSLRNSKGELYGICSYLALRAGLNRVFKIPPLNRPMNIMRDVEFTTANKVFLGVLRKIRKSGLDMSSPHPTLSPDDILILRRSKAMDTSTPKGLLNKVWFDIQVHFGRRGKQANRKLRKDSFVLRQDGKGLRYLTLSLPDEAKTHNEKETSSMFEKPGNAFCPVTSLLKYISKFPPKAVDLYLQLKKEPTDQIWYSHLPLGVNSLGAMLSRMSKEACTATVYTNHCISTTPFQVLCDAEMEAAVIIPVIPQTTVRRTEITIQILQAPPPGDPKPLRKILPKIDSNCPAGLPLDKGAPLIEDQSKSAPRPPSLEINNEDFLEDFPLLHSASHSNYIPDAVLPPGEPWLDGGPSRAALSLPSCLCMCENVASGMPGPGPGPGPGSACEDQMKEIKVYAKCHLQKGVMFGPFVGEVGKGQMPTNLKYAWAIRDDASFVYIDASDESKSNWMRYVTYTSNEEERNLVIFQFYRHIYYRVSQPIMEGAELKVSIGKDYAALLGLGMGDNGKCDVGDKETILRLLQDIQLVTLPEPSSSSLWSDNSQSQSPMLLISDVTTMSNPDAASDSTCGPSLISLPAPCLDKLYDFLPGTEKLLSNSNTLPNSPWFFFGFEPDPTGRPLDRSTGVCKLCREHVGCGGGPADLQIHLTNKHHIKTRDASKDRSHPSTGQQRSQPVMVNSGLVSTLPLVSSVHVTNAIVNFLIKDLQPPTVVGGGGFKQLMHILLPAYKELLSTGHLEHLLKEQHSKGKTSLALLLSNRIVSSENEEIPDYTAPLEFESRRRGRPPNQPREVPHFVTLSVDVWFHNWQGKQERYVTLWVHYIDCNFSFLNLALATQRLTESSGEDLCLVEAQGKGMAQEWGISQPNLVLLGGEGRNKMRRVKREKGAETACSVPHPISTTFLEREDSVSPQEAQGHSTEGLPSVSCFFSAVQGCIEEVMSHSIISKTLGQFQIIFATLFLPPGRNRTSYEHHVQTLSQSLTREEEAELKSWTHFPPTWNKLYILLSTLVKYKSLFYDMMKEIKGEGLSKEDTGSESSSLRSCHANSSSLHFEWKVLEDLCLVLKPLDVACRTLAKEAFPRLSLVKPILTGLLSRHLVLLPGESSSIVKEVKRMMRRNLASCYDNPMVNRVLCVACALDPQFHGLRFMDDKEREATFEWLKKEAVRIVKENRKKGQGKKQSQNKRSPSPGSPESECDFLRRSKRIKESRPINFREMECADEESDAGEADESECPEPVPQAGLSGMEFLLGDLFCSSPKSRQSSVEESVDMEMSAYKADKGASLGVEPLQWWRMKAGQFPLLATAARAYLSAPAVAGSAAQDFAQEGAGAAHRKRGNIPPESLDSILFLHYNHMSTSESGRALARSDDRI</sequence>
<reference evidence="1" key="1">
    <citation type="submission" date="2022-05" db="EMBL/GenBank/DDBJ databases">
        <title>Chromosome-level genome of Chaenocephalus aceratus.</title>
        <authorList>
            <person name="Park H."/>
        </authorList>
    </citation>
    <scope>NUCLEOTIDE SEQUENCE</scope>
    <source>
        <strain evidence="1">KU_202001</strain>
    </source>
</reference>
<name>A0ACB9XY56_CHAAC</name>
<evidence type="ECO:0000313" key="1">
    <source>
        <dbReference type="EMBL" id="KAI4832154.1"/>
    </source>
</evidence>
<accession>A0ACB9XY56</accession>
<gene>
    <name evidence="1" type="ORF">KUCAC02_015130</name>
</gene>
<protein>
    <submittedName>
        <fullName evidence="1">Uncharacterized protein</fullName>
    </submittedName>
</protein>
<dbReference type="Proteomes" id="UP001057452">
    <property type="component" value="Chromosome 1"/>
</dbReference>